<dbReference type="EMBL" id="BSFE01000001">
    <property type="protein sequence ID" value="GLK50972.1"/>
    <property type="molecule type" value="Genomic_DNA"/>
</dbReference>
<dbReference type="AlphaFoldDB" id="A0A9W6III6"/>
<keyword evidence="5" id="KW-1185">Reference proteome</keyword>
<keyword evidence="2" id="KW-0560">Oxidoreductase</keyword>
<dbReference type="PANTHER" id="PTHR10204">
    <property type="entry name" value="NAD P H OXIDOREDUCTASE-RELATED"/>
    <property type="match status" value="1"/>
</dbReference>
<dbReference type="GO" id="GO:0005829">
    <property type="term" value="C:cytosol"/>
    <property type="evidence" value="ECO:0007669"/>
    <property type="project" value="TreeGrafter"/>
</dbReference>
<evidence type="ECO:0000256" key="1">
    <source>
        <dbReference type="ARBA" id="ARBA00006252"/>
    </source>
</evidence>
<reference evidence="4" key="1">
    <citation type="journal article" date="2014" name="Int. J. Syst. Evol. Microbiol.">
        <title>Complete genome sequence of Corynebacterium casei LMG S-19264T (=DSM 44701T), isolated from a smear-ripened cheese.</title>
        <authorList>
            <consortium name="US DOE Joint Genome Institute (JGI-PGF)"/>
            <person name="Walter F."/>
            <person name="Albersmeier A."/>
            <person name="Kalinowski J."/>
            <person name="Ruckert C."/>
        </authorList>
    </citation>
    <scope>NUCLEOTIDE SEQUENCE</scope>
    <source>
        <strain evidence="4">VKM B-1513</strain>
    </source>
</reference>
<organism evidence="4 5">
    <name type="scientific">Maricaulis virginensis</name>
    <dbReference type="NCBI Taxonomy" id="144022"/>
    <lineage>
        <taxon>Bacteria</taxon>
        <taxon>Pseudomonadati</taxon>
        <taxon>Pseudomonadota</taxon>
        <taxon>Alphaproteobacteria</taxon>
        <taxon>Maricaulales</taxon>
        <taxon>Maricaulaceae</taxon>
        <taxon>Maricaulis</taxon>
    </lineage>
</organism>
<dbReference type="Proteomes" id="UP001143486">
    <property type="component" value="Unassembled WGS sequence"/>
</dbReference>
<dbReference type="GO" id="GO:0003955">
    <property type="term" value="F:NAD(P)H dehydrogenase (quinone) activity"/>
    <property type="evidence" value="ECO:0007669"/>
    <property type="project" value="TreeGrafter"/>
</dbReference>
<evidence type="ECO:0000313" key="4">
    <source>
        <dbReference type="EMBL" id="GLK50972.1"/>
    </source>
</evidence>
<dbReference type="Pfam" id="PF02525">
    <property type="entry name" value="Flavodoxin_2"/>
    <property type="match status" value="1"/>
</dbReference>
<reference evidence="4" key="2">
    <citation type="submission" date="2023-01" db="EMBL/GenBank/DDBJ databases">
        <authorList>
            <person name="Sun Q."/>
            <person name="Evtushenko L."/>
        </authorList>
    </citation>
    <scope>NUCLEOTIDE SEQUENCE</scope>
    <source>
        <strain evidence="4">VKM B-1513</strain>
    </source>
</reference>
<proteinExistence type="inferred from homology"/>
<name>A0A9W6III6_9PROT</name>
<accession>A0A9W6III6</accession>
<feature type="domain" description="Flavodoxin-like fold" evidence="3">
    <location>
        <begin position="4"/>
        <end position="174"/>
    </location>
</feature>
<dbReference type="RefSeq" id="WP_271185365.1">
    <property type="nucleotide sequence ID" value="NZ_BSFE01000001.1"/>
</dbReference>
<dbReference type="InterPro" id="IPR029039">
    <property type="entry name" value="Flavoprotein-like_sf"/>
</dbReference>
<evidence type="ECO:0000256" key="2">
    <source>
        <dbReference type="ARBA" id="ARBA00023002"/>
    </source>
</evidence>
<comment type="similarity">
    <text evidence="1">Belongs to the NAD(P)H dehydrogenase (quinone) family.</text>
</comment>
<evidence type="ECO:0000313" key="5">
    <source>
        <dbReference type="Proteomes" id="UP001143486"/>
    </source>
</evidence>
<dbReference type="SUPFAM" id="SSF52218">
    <property type="entry name" value="Flavoproteins"/>
    <property type="match status" value="1"/>
</dbReference>
<comment type="caution">
    <text evidence="4">The sequence shown here is derived from an EMBL/GenBank/DDBJ whole genome shotgun (WGS) entry which is preliminary data.</text>
</comment>
<dbReference type="Gene3D" id="3.40.50.360">
    <property type="match status" value="1"/>
</dbReference>
<evidence type="ECO:0000259" key="3">
    <source>
        <dbReference type="Pfam" id="PF02525"/>
    </source>
</evidence>
<dbReference type="PANTHER" id="PTHR10204:SF34">
    <property type="entry name" value="NAD(P)H DEHYDROGENASE [QUINONE] 1 ISOFORM 1"/>
    <property type="match status" value="1"/>
</dbReference>
<dbReference type="InterPro" id="IPR051545">
    <property type="entry name" value="NAD(P)H_dehydrogenase_qn"/>
</dbReference>
<sequence length="195" mass="21145">MKRSICIINGHPDASPEHFVPALAEAYERGAREAGFEVSRIDIGSLPIDFLHNQSEFDTPPDMQIVGERGKLAAADHLVLVFPLWLGCMPARLKAFLEQLARNEFLLATTNDGAGWPAQKMKGKSARIIVTMGMPGFAYGTMFGGHSVKALEKGILRISGFRPVRRTILGGVEAAGVPGRAKMLHKVEALGRRGV</sequence>
<gene>
    <name evidence="4" type="ORF">GCM10017621_04800</name>
</gene>
<protein>
    <recommendedName>
        <fullName evidence="3">Flavodoxin-like fold domain-containing protein</fullName>
    </recommendedName>
</protein>
<dbReference type="InterPro" id="IPR003680">
    <property type="entry name" value="Flavodoxin_fold"/>
</dbReference>